<dbReference type="Proteomes" id="UP000092445">
    <property type="component" value="Unassembled WGS sequence"/>
</dbReference>
<evidence type="ECO:0000313" key="3">
    <source>
        <dbReference type="Proteomes" id="UP000092445"/>
    </source>
</evidence>
<reference evidence="3" key="1">
    <citation type="submission" date="2014-03" db="EMBL/GenBank/DDBJ databases">
        <authorList>
            <person name="Aksoy S."/>
            <person name="Warren W."/>
            <person name="Wilson R.K."/>
        </authorList>
    </citation>
    <scope>NUCLEOTIDE SEQUENCE [LARGE SCALE GENOMIC DNA]</scope>
    <source>
        <strain evidence="3">IAEA</strain>
    </source>
</reference>
<dbReference type="AlphaFoldDB" id="A0A1B0A2U9"/>
<keyword evidence="3" id="KW-1185">Reference proteome</keyword>
<keyword evidence="1" id="KW-1133">Transmembrane helix</keyword>
<keyword evidence="1" id="KW-0472">Membrane</keyword>
<feature type="transmembrane region" description="Helical" evidence="1">
    <location>
        <begin position="135"/>
        <end position="157"/>
    </location>
</feature>
<dbReference type="VEuPathDB" id="VectorBase:GPAI032759"/>
<reference evidence="2" key="2">
    <citation type="submission" date="2020-05" db="UniProtKB">
        <authorList>
            <consortium name="EnsemblMetazoa"/>
        </authorList>
    </citation>
    <scope>IDENTIFICATION</scope>
    <source>
        <strain evidence="2">IAEA</strain>
    </source>
</reference>
<organism evidence="2 3">
    <name type="scientific">Glossina pallidipes</name>
    <name type="common">Tsetse fly</name>
    <dbReference type="NCBI Taxonomy" id="7398"/>
    <lineage>
        <taxon>Eukaryota</taxon>
        <taxon>Metazoa</taxon>
        <taxon>Ecdysozoa</taxon>
        <taxon>Arthropoda</taxon>
        <taxon>Hexapoda</taxon>
        <taxon>Insecta</taxon>
        <taxon>Pterygota</taxon>
        <taxon>Neoptera</taxon>
        <taxon>Endopterygota</taxon>
        <taxon>Diptera</taxon>
        <taxon>Brachycera</taxon>
        <taxon>Muscomorpha</taxon>
        <taxon>Hippoboscoidea</taxon>
        <taxon>Glossinidae</taxon>
        <taxon>Glossina</taxon>
    </lineage>
</organism>
<accession>A0A1B0A2U9</accession>
<evidence type="ECO:0000313" key="2">
    <source>
        <dbReference type="EnsemblMetazoa" id="GPAI032759-PA"/>
    </source>
</evidence>
<sequence>MSINRKSNHRWFIFSISVVTSSSNQFMTFVYSTPVMIRSYVQYLPDNFPYGESHHSLLDKSQISYPVDHSFHLSRKYSPKPCNNTVAGCDINLKGNQFANRSNLNIYSSQAFYTLACHLESALNLKKKKYSSSSFLMFIIGLSNDNFPLVVVVVVVIHENGMSPKGQVSRMQICINEKLLPRPENVKCEM</sequence>
<keyword evidence="1" id="KW-0812">Transmembrane</keyword>
<evidence type="ECO:0000256" key="1">
    <source>
        <dbReference type="SAM" id="Phobius"/>
    </source>
</evidence>
<proteinExistence type="predicted"/>
<dbReference type="EnsemblMetazoa" id="GPAI032759-RA">
    <property type="protein sequence ID" value="GPAI032759-PA"/>
    <property type="gene ID" value="GPAI032759"/>
</dbReference>
<name>A0A1B0A2U9_GLOPL</name>
<protein>
    <submittedName>
        <fullName evidence="2">Uncharacterized protein</fullName>
    </submittedName>
</protein>